<name>A0A4Q0NZW2_9FLAO</name>
<keyword evidence="1" id="KW-1133">Transmembrane helix</keyword>
<dbReference type="AlphaFoldDB" id="A0A4Q0NZW2"/>
<proteinExistence type="predicted"/>
<organism evidence="2 3">
    <name type="scientific">Leeuwenhoekiella aestuarii</name>
    <dbReference type="NCBI Taxonomy" id="2249426"/>
    <lineage>
        <taxon>Bacteria</taxon>
        <taxon>Pseudomonadati</taxon>
        <taxon>Bacteroidota</taxon>
        <taxon>Flavobacteriia</taxon>
        <taxon>Flavobacteriales</taxon>
        <taxon>Flavobacteriaceae</taxon>
        <taxon>Leeuwenhoekiella</taxon>
    </lineage>
</organism>
<sequence length="31" mass="3511">MEVLEFLSGTGIYLIFAIALIVVVLVRKFKK</sequence>
<keyword evidence="1" id="KW-0812">Transmembrane</keyword>
<dbReference type="Proteomes" id="UP000289821">
    <property type="component" value="Unassembled WGS sequence"/>
</dbReference>
<feature type="transmembrane region" description="Helical" evidence="1">
    <location>
        <begin position="6"/>
        <end position="26"/>
    </location>
</feature>
<protein>
    <submittedName>
        <fullName evidence="2">Uncharacterized protein</fullName>
    </submittedName>
</protein>
<dbReference type="EMBL" id="QOVI01000001">
    <property type="protein sequence ID" value="RXG18018.1"/>
    <property type="molecule type" value="Genomic_DNA"/>
</dbReference>
<comment type="caution">
    <text evidence="2">The sequence shown here is derived from an EMBL/GenBank/DDBJ whole genome shotgun (WGS) entry which is preliminary data.</text>
</comment>
<evidence type="ECO:0000313" key="2">
    <source>
        <dbReference type="EMBL" id="RXG18018.1"/>
    </source>
</evidence>
<evidence type="ECO:0000256" key="1">
    <source>
        <dbReference type="SAM" id="Phobius"/>
    </source>
</evidence>
<accession>A0A4Q0NZW2</accession>
<gene>
    <name evidence="2" type="ORF">DSM04_101204</name>
</gene>
<evidence type="ECO:0000313" key="3">
    <source>
        <dbReference type="Proteomes" id="UP000289821"/>
    </source>
</evidence>
<keyword evidence="1" id="KW-0472">Membrane</keyword>
<keyword evidence="3" id="KW-1185">Reference proteome</keyword>
<reference evidence="2 3" key="1">
    <citation type="submission" date="2018-07" db="EMBL/GenBank/DDBJ databases">
        <title>Leeuwenhoekiella genomics.</title>
        <authorList>
            <person name="Tahon G."/>
            <person name="Willems A."/>
        </authorList>
    </citation>
    <scope>NUCLEOTIDE SEQUENCE [LARGE SCALE GENOMIC DNA]</scope>
    <source>
        <strain evidence="2 3">R-50232</strain>
    </source>
</reference>